<dbReference type="InterPro" id="IPR009440">
    <property type="entry name" value="ParM/StbA_N"/>
</dbReference>
<feature type="domain" description="Plasmid segregation protein ParM C-terminal" evidence="2">
    <location>
        <begin position="159"/>
        <end position="316"/>
    </location>
</feature>
<evidence type="ECO:0000259" key="1">
    <source>
        <dbReference type="Pfam" id="PF06406"/>
    </source>
</evidence>
<evidence type="ECO:0000313" key="4">
    <source>
        <dbReference type="Proteomes" id="UP000653275"/>
    </source>
</evidence>
<sequence length="319" mass="35594">MKVFIDDGSTNIKLQWKEGKEVRRAISPNSFKREWGVTFGAERVYNYTLNGEKYSFDPISADALVTTNVAWQYSDVNAVAVHHALLCTGLTPCEVDIVVTLPLTEFYDRDNQPRTDNIRRKQENLMRPVLLNDGETFTIRSVEVMPESIPAGFSVVRDLDELDSLLIVDLGGTTLDISHVRAKMRGISRIFGDAGLGVSLMTQEVRAAMTVAGTRGSSYLADELIINRNDEDYLQRRINDTSRLTVVRDALRESHHRLVGRVIDAVRGFDGYSHVMVIGGGAELIADALRASCGVRDERFFRSDDPQFDLVNGMYAIGS</sequence>
<dbReference type="Pfam" id="PF21523">
    <property type="entry name" value="ParM_N"/>
    <property type="match status" value="1"/>
</dbReference>
<dbReference type="InterPro" id="IPR056367">
    <property type="entry name" value="ASKHA_NBD_ParM_R1-like"/>
</dbReference>
<gene>
    <name evidence="3" type="ORF">I7V27_20555</name>
</gene>
<evidence type="ECO:0000313" key="3">
    <source>
        <dbReference type="EMBL" id="MBL5936828.1"/>
    </source>
</evidence>
<dbReference type="Proteomes" id="UP000653275">
    <property type="component" value="Unassembled WGS sequence"/>
</dbReference>
<dbReference type="Gene3D" id="3.30.420.40">
    <property type="match status" value="2"/>
</dbReference>
<name>A0AAP2AH98_LELAM</name>
<proteinExistence type="predicted"/>
<dbReference type="EMBL" id="JAENMS010000015">
    <property type="protein sequence ID" value="MBL5936828.1"/>
    <property type="molecule type" value="Genomic_DNA"/>
</dbReference>
<accession>A0AAP2AH98</accession>
<organism evidence="3 4">
    <name type="scientific">Lelliottia amnigena</name>
    <name type="common">Enterobacter amnigenus</name>
    <dbReference type="NCBI Taxonomy" id="61646"/>
    <lineage>
        <taxon>Bacteria</taxon>
        <taxon>Pseudomonadati</taxon>
        <taxon>Pseudomonadota</taxon>
        <taxon>Gammaproteobacteria</taxon>
        <taxon>Enterobacterales</taxon>
        <taxon>Enterobacteriaceae</taxon>
        <taxon>Lelliottia</taxon>
    </lineage>
</organism>
<dbReference type="CDD" id="cd24022">
    <property type="entry name" value="ASKHA_NBD_ParM_R1-like"/>
    <property type="match status" value="1"/>
</dbReference>
<dbReference type="AlphaFoldDB" id="A0AAP2AH98"/>
<dbReference type="Pfam" id="PF06406">
    <property type="entry name" value="StbA_N"/>
    <property type="match status" value="1"/>
</dbReference>
<feature type="domain" description="Plasmid segregation protein ParM/StbA N-terminal" evidence="1">
    <location>
        <begin position="1"/>
        <end position="157"/>
    </location>
</feature>
<dbReference type="RefSeq" id="WP_202666409.1">
    <property type="nucleotide sequence ID" value="NZ_JAENMR010000016.1"/>
</dbReference>
<comment type="caution">
    <text evidence="3">The sequence shown here is derived from an EMBL/GenBank/DDBJ whole genome shotgun (WGS) entry which is preliminary data.</text>
</comment>
<reference evidence="3" key="1">
    <citation type="submission" date="2020-12" db="EMBL/GenBank/DDBJ databases">
        <title>Draft genome sequence of Enterobacter spp., Lelliottia spp. and Serratia spp. isolated from drinking water reservoirs and lakes.</title>
        <authorList>
            <person name="Reitter C."/>
            <person name="Neuhaus K."/>
            <person name="Huegler M."/>
        </authorList>
    </citation>
    <scope>NUCLEOTIDE SEQUENCE</scope>
    <source>
        <strain evidence="3">TZW15</strain>
    </source>
</reference>
<protein>
    <submittedName>
        <fullName evidence="3">Plasmid segregation protein ParM</fullName>
    </submittedName>
</protein>
<evidence type="ECO:0000259" key="2">
    <source>
        <dbReference type="Pfam" id="PF21523"/>
    </source>
</evidence>
<dbReference type="InterPro" id="IPR043129">
    <property type="entry name" value="ATPase_NBD"/>
</dbReference>
<dbReference type="InterPro" id="IPR048345">
    <property type="entry name" value="ParM_C"/>
</dbReference>
<dbReference type="SUPFAM" id="SSF53067">
    <property type="entry name" value="Actin-like ATPase domain"/>
    <property type="match status" value="2"/>
</dbReference>